<dbReference type="InterPro" id="IPR036291">
    <property type="entry name" value="NAD(P)-bd_dom_sf"/>
</dbReference>
<dbReference type="RefSeq" id="WP_062074407.1">
    <property type="nucleotide sequence ID" value="NZ_BBRC01000002.1"/>
</dbReference>
<dbReference type="Proteomes" id="UP000547973">
    <property type="component" value="Unassembled WGS sequence"/>
</dbReference>
<evidence type="ECO:0000259" key="3">
    <source>
        <dbReference type="Pfam" id="PF22725"/>
    </source>
</evidence>
<dbReference type="Gene3D" id="3.30.360.10">
    <property type="entry name" value="Dihydrodipicolinate Reductase, domain 2"/>
    <property type="match status" value="1"/>
</dbReference>
<dbReference type="EMBL" id="JACBZO010000001">
    <property type="protein sequence ID" value="NYI42219.1"/>
    <property type="molecule type" value="Genomic_DNA"/>
</dbReference>
<keyword evidence="5" id="KW-1185">Reference proteome</keyword>
<dbReference type="PANTHER" id="PTHR43377">
    <property type="entry name" value="BILIVERDIN REDUCTASE A"/>
    <property type="match status" value="1"/>
</dbReference>
<dbReference type="InterPro" id="IPR055170">
    <property type="entry name" value="GFO_IDH_MocA-like_dom"/>
</dbReference>
<dbReference type="Gene3D" id="3.40.50.720">
    <property type="entry name" value="NAD(P)-binding Rossmann-like Domain"/>
    <property type="match status" value="1"/>
</dbReference>
<protein>
    <submittedName>
        <fullName evidence="4">Putative dehydrogenase</fullName>
    </submittedName>
</protein>
<evidence type="ECO:0000313" key="4">
    <source>
        <dbReference type="EMBL" id="NYI42219.1"/>
    </source>
</evidence>
<keyword evidence="1" id="KW-0520">NAD</keyword>
<reference evidence="4 5" key="1">
    <citation type="submission" date="2020-07" db="EMBL/GenBank/DDBJ databases">
        <title>Sequencing the genomes of 1000 actinobacteria strains.</title>
        <authorList>
            <person name="Klenk H.-P."/>
        </authorList>
    </citation>
    <scope>NUCLEOTIDE SEQUENCE [LARGE SCALE GENOMIC DNA]</scope>
    <source>
        <strain evidence="4 5">DSM 19970</strain>
    </source>
</reference>
<organism evidence="4 5">
    <name type="scientific">Demequina lutea</name>
    <dbReference type="NCBI Taxonomy" id="431489"/>
    <lineage>
        <taxon>Bacteria</taxon>
        <taxon>Bacillati</taxon>
        <taxon>Actinomycetota</taxon>
        <taxon>Actinomycetes</taxon>
        <taxon>Micrococcales</taxon>
        <taxon>Demequinaceae</taxon>
        <taxon>Demequina</taxon>
    </lineage>
</organism>
<name>A0A7Y9ZBB1_9MICO</name>
<evidence type="ECO:0000256" key="1">
    <source>
        <dbReference type="ARBA" id="ARBA00023027"/>
    </source>
</evidence>
<dbReference type="InterPro" id="IPR000683">
    <property type="entry name" value="Gfo/Idh/MocA-like_OxRdtase_N"/>
</dbReference>
<gene>
    <name evidence="4" type="ORF">BKA03_002338</name>
</gene>
<sequence>MNEALKVAVVGTGGWGAQHARILSRRHDVELVGIVGRDPGRTAARAAEFATTPFTDIDTMLDQARPDLVTVCLPNEVHFGPTLHLLQRGVPLLVEKPLVFDLEEADALLAEAERRGVFFAINLNHRYAEPVQRAKAAIDAGELGDIVFATWRFGGEPNFGTSPHANLIETQVHGLDMLEHLCGPISSVAAQMTDMTRPGTYTTLAVALRFASGAVGSLVGSYDSSYAYPDTQVIEVNGTEGRLIIEDTVKRLTLSVAGDEMRRVWEAGYFNDEARTFEYTFDRHMDAVLAALRAGQQPPVHAREGRRALELAMGIIRSFEEGVRIAV</sequence>
<evidence type="ECO:0000313" key="5">
    <source>
        <dbReference type="Proteomes" id="UP000547973"/>
    </source>
</evidence>
<accession>A0A7Y9ZBB1</accession>
<dbReference type="OrthoDB" id="179913at2"/>
<dbReference type="Pfam" id="PF22725">
    <property type="entry name" value="GFO_IDH_MocA_C3"/>
    <property type="match status" value="1"/>
</dbReference>
<dbReference type="PANTHER" id="PTHR43377:SF1">
    <property type="entry name" value="BILIVERDIN REDUCTASE A"/>
    <property type="match status" value="1"/>
</dbReference>
<comment type="caution">
    <text evidence="4">The sequence shown here is derived from an EMBL/GenBank/DDBJ whole genome shotgun (WGS) entry which is preliminary data.</text>
</comment>
<dbReference type="SUPFAM" id="SSF51735">
    <property type="entry name" value="NAD(P)-binding Rossmann-fold domains"/>
    <property type="match status" value="1"/>
</dbReference>
<feature type="domain" description="Gfo/Idh/MocA-like oxidoreductase N-terminal" evidence="2">
    <location>
        <begin position="5"/>
        <end position="121"/>
    </location>
</feature>
<dbReference type="InterPro" id="IPR051450">
    <property type="entry name" value="Gfo/Idh/MocA_Oxidoreductases"/>
</dbReference>
<dbReference type="SUPFAM" id="SSF55347">
    <property type="entry name" value="Glyceraldehyde-3-phosphate dehydrogenase-like, C-terminal domain"/>
    <property type="match status" value="1"/>
</dbReference>
<dbReference type="Pfam" id="PF01408">
    <property type="entry name" value="GFO_IDH_MocA"/>
    <property type="match status" value="1"/>
</dbReference>
<dbReference type="GO" id="GO:0000166">
    <property type="term" value="F:nucleotide binding"/>
    <property type="evidence" value="ECO:0007669"/>
    <property type="project" value="InterPro"/>
</dbReference>
<dbReference type="AlphaFoldDB" id="A0A7Y9ZBB1"/>
<evidence type="ECO:0000259" key="2">
    <source>
        <dbReference type="Pfam" id="PF01408"/>
    </source>
</evidence>
<proteinExistence type="predicted"/>
<feature type="domain" description="GFO/IDH/MocA-like oxidoreductase" evidence="3">
    <location>
        <begin position="131"/>
        <end position="243"/>
    </location>
</feature>